<protein>
    <recommendedName>
        <fullName evidence="3">F-box domain-containing protein</fullName>
    </recommendedName>
</protein>
<accession>A0A0D0BVE0</accession>
<evidence type="ECO:0000313" key="2">
    <source>
        <dbReference type="Proteomes" id="UP000053593"/>
    </source>
</evidence>
<gene>
    <name evidence="1" type="ORF">GYMLUDRAFT_245167</name>
</gene>
<dbReference type="AlphaFoldDB" id="A0A0D0BVE0"/>
<organism evidence="1 2">
    <name type="scientific">Collybiopsis luxurians FD-317 M1</name>
    <dbReference type="NCBI Taxonomy" id="944289"/>
    <lineage>
        <taxon>Eukaryota</taxon>
        <taxon>Fungi</taxon>
        <taxon>Dikarya</taxon>
        <taxon>Basidiomycota</taxon>
        <taxon>Agaricomycotina</taxon>
        <taxon>Agaricomycetes</taxon>
        <taxon>Agaricomycetidae</taxon>
        <taxon>Agaricales</taxon>
        <taxon>Marasmiineae</taxon>
        <taxon>Omphalotaceae</taxon>
        <taxon>Collybiopsis</taxon>
        <taxon>Collybiopsis luxurians</taxon>
    </lineage>
</organism>
<dbReference type="EMBL" id="KN834779">
    <property type="protein sequence ID" value="KIK59481.1"/>
    <property type="molecule type" value="Genomic_DNA"/>
</dbReference>
<dbReference type="HOGENOM" id="CLU_645651_0_0_1"/>
<keyword evidence="2" id="KW-1185">Reference proteome</keyword>
<dbReference type="Proteomes" id="UP000053593">
    <property type="component" value="Unassembled WGS sequence"/>
</dbReference>
<dbReference type="OrthoDB" id="2745898at2759"/>
<name>A0A0D0BVE0_9AGAR</name>
<evidence type="ECO:0000313" key="1">
    <source>
        <dbReference type="EMBL" id="KIK59481.1"/>
    </source>
</evidence>
<evidence type="ECO:0008006" key="3">
    <source>
        <dbReference type="Google" id="ProtNLM"/>
    </source>
</evidence>
<sequence>MSQRRSQRIFKRNHRRVPNEISLMVIDNLADDLPSLRNLALACRDFAASARPYIFREIDLASSSSPNLPDPTWTFPLVHRLDALLRTSEINRFVQRLHLSSSRMSLDELELTAHILHRLTALASLSIHDPVTHLFKEVETSSFVGTLKQLYIDPLMPHSLHFISFQRMLMSFSCLEVLAVCGSPEFSEHRALLLPNSLRVGSFTDTSAGLLRSVGAGLEIAPLPFLRTLVLEPLSAGQDPITWNGLGRDTQIIYMVQPSYFNVNQASTFNFATRGMTVSKLMFICLQSPWLAPSFVSIIAHLPDTVREVCIDIAAMVRSSDRFISEHQPEEWTKLDSAFVARHERGLLKRVCFRCTEYKGADSPHYIFSYYSLYHPPIGFPLVKDRSILDQMKNLLPRSKSMGFLDIDFDTMFFEPTM</sequence>
<proteinExistence type="predicted"/>
<reference evidence="1 2" key="1">
    <citation type="submission" date="2014-04" db="EMBL/GenBank/DDBJ databases">
        <title>Evolutionary Origins and Diversification of the Mycorrhizal Mutualists.</title>
        <authorList>
            <consortium name="DOE Joint Genome Institute"/>
            <consortium name="Mycorrhizal Genomics Consortium"/>
            <person name="Kohler A."/>
            <person name="Kuo A."/>
            <person name="Nagy L.G."/>
            <person name="Floudas D."/>
            <person name="Copeland A."/>
            <person name="Barry K.W."/>
            <person name="Cichocki N."/>
            <person name="Veneault-Fourrey C."/>
            <person name="LaButti K."/>
            <person name="Lindquist E.A."/>
            <person name="Lipzen A."/>
            <person name="Lundell T."/>
            <person name="Morin E."/>
            <person name="Murat C."/>
            <person name="Riley R."/>
            <person name="Ohm R."/>
            <person name="Sun H."/>
            <person name="Tunlid A."/>
            <person name="Henrissat B."/>
            <person name="Grigoriev I.V."/>
            <person name="Hibbett D.S."/>
            <person name="Martin F."/>
        </authorList>
    </citation>
    <scope>NUCLEOTIDE SEQUENCE [LARGE SCALE GENOMIC DNA]</scope>
    <source>
        <strain evidence="1 2">FD-317 M1</strain>
    </source>
</reference>